<dbReference type="AlphaFoldDB" id="A0A820E5H6"/>
<reference evidence="2" key="1">
    <citation type="submission" date="2021-02" db="EMBL/GenBank/DDBJ databases">
        <authorList>
            <person name="Nowell W R."/>
        </authorList>
    </citation>
    <scope>NUCLEOTIDE SEQUENCE</scope>
</reference>
<dbReference type="Proteomes" id="UP000663868">
    <property type="component" value="Unassembled WGS sequence"/>
</dbReference>
<feature type="transmembrane region" description="Helical" evidence="1">
    <location>
        <begin position="20"/>
        <end position="42"/>
    </location>
</feature>
<protein>
    <submittedName>
        <fullName evidence="2">Uncharacterized protein</fullName>
    </submittedName>
</protein>
<feature type="non-terminal residue" evidence="2">
    <location>
        <position position="51"/>
    </location>
</feature>
<proteinExistence type="predicted"/>
<sequence length="51" mass="6132">MSNNCCRRCLRGISRRIPCFVAWSLLIVLSTIYFIFICPWITNHLWKYIPL</sequence>
<accession>A0A820E5H6</accession>
<keyword evidence="1" id="KW-0472">Membrane</keyword>
<name>A0A820E5H6_9BILA</name>
<dbReference type="EMBL" id="CAJOBB010010257">
    <property type="protein sequence ID" value="CAF4241989.1"/>
    <property type="molecule type" value="Genomic_DNA"/>
</dbReference>
<keyword evidence="1" id="KW-0812">Transmembrane</keyword>
<evidence type="ECO:0000313" key="2">
    <source>
        <dbReference type="EMBL" id="CAF4241989.1"/>
    </source>
</evidence>
<organism evidence="2 3">
    <name type="scientific">Adineta steineri</name>
    <dbReference type="NCBI Taxonomy" id="433720"/>
    <lineage>
        <taxon>Eukaryota</taxon>
        <taxon>Metazoa</taxon>
        <taxon>Spiralia</taxon>
        <taxon>Gnathifera</taxon>
        <taxon>Rotifera</taxon>
        <taxon>Eurotatoria</taxon>
        <taxon>Bdelloidea</taxon>
        <taxon>Adinetida</taxon>
        <taxon>Adinetidae</taxon>
        <taxon>Adineta</taxon>
    </lineage>
</organism>
<evidence type="ECO:0000256" key="1">
    <source>
        <dbReference type="SAM" id="Phobius"/>
    </source>
</evidence>
<keyword evidence="1" id="KW-1133">Transmembrane helix</keyword>
<comment type="caution">
    <text evidence="2">The sequence shown here is derived from an EMBL/GenBank/DDBJ whole genome shotgun (WGS) entry which is preliminary data.</text>
</comment>
<evidence type="ECO:0000313" key="3">
    <source>
        <dbReference type="Proteomes" id="UP000663868"/>
    </source>
</evidence>
<gene>
    <name evidence="2" type="ORF">KXQ929_LOCUS42327</name>
</gene>